<dbReference type="AlphaFoldDB" id="A0A8J2PT75"/>
<keyword evidence="2" id="KW-0325">Glycoprotein</keyword>
<evidence type="ECO:0000256" key="5">
    <source>
        <dbReference type="SAM" id="SignalP"/>
    </source>
</evidence>
<reference evidence="6" key="1">
    <citation type="submission" date="2021-06" db="EMBL/GenBank/DDBJ databases">
        <authorList>
            <person name="Hodson N. C."/>
            <person name="Mongue J. A."/>
            <person name="Jaron S. K."/>
        </authorList>
    </citation>
    <scope>NUCLEOTIDE SEQUENCE</scope>
</reference>
<keyword evidence="4" id="KW-0449">Lipoprotein</keyword>
<name>A0A8J2PT75_9HEXA</name>
<dbReference type="GO" id="GO:0098552">
    <property type="term" value="C:side of membrane"/>
    <property type="evidence" value="ECO:0007669"/>
    <property type="project" value="UniProtKB-KW"/>
</dbReference>
<organism evidence="6 7">
    <name type="scientific">Allacma fusca</name>
    <dbReference type="NCBI Taxonomy" id="39272"/>
    <lineage>
        <taxon>Eukaryota</taxon>
        <taxon>Metazoa</taxon>
        <taxon>Ecdysozoa</taxon>
        <taxon>Arthropoda</taxon>
        <taxon>Hexapoda</taxon>
        <taxon>Collembola</taxon>
        <taxon>Symphypleona</taxon>
        <taxon>Sminthuridae</taxon>
        <taxon>Allacma</taxon>
    </lineage>
</organism>
<feature type="chain" id="PRO_5035323229" description="Sodefrin-like factor" evidence="5">
    <location>
        <begin position="23"/>
        <end position="319"/>
    </location>
</feature>
<proteinExistence type="predicted"/>
<keyword evidence="2" id="KW-0336">GPI-anchor</keyword>
<evidence type="ECO:0008006" key="8">
    <source>
        <dbReference type="Google" id="ProtNLM"/>
    </source>
</evidence>
<evidence type="ECO:0000313" key="6">
    <source>
        <dbReference type="EMBL" id="CAG7826916.1"/>
    </source>
</evidence>
<dbReference type="EMBL" id="CAJVCH010541591">
    <property type="protein sequence ID" value="CAG7826916.1"/>
    <property type="molecule type" value="Genomic_DNA"/>
</dbReference>
<protein>
    <recommendedName>
        <fullName evidence="8">Sodefrin-like factor</fullName>
    </recommendedName>
</protein>
<keyword evidence="2" id="KW-0472">Membrane</keyword>
<accession>A0A8J2PT75</accession>
<evidence type="ECO:0000256" key="1">
    <source>
        <dbReference type="ARBA" id="ARBA00004589"/>
    </source>
</evidence>
<gene>
    <name evidence="6" type="ORF">AFUS01_LOCUS36941</name>
</gene>
<sequence>MLLRNLLSLFVFSIWEFQPAFGLKCYSCRYWEGSTTGEDPSCLLRPKSSDLRDISDKDSQGQDYCCATEIITIKGYREIIRRYVSSHKNLTGMSEEGSIAGTDNPEKNYIRYHFCKSDGCNTHPHVDPPSVPSSIKCFMCDDDKDANCKTDVPNEYLIAADPIPSWAREPYKGYTGRSANDSVRFNTTLSIGAFQYKTYCKTTSRNSTSGTSISRGVSWFKISDGDKNGKCERPNTDVEYCYCNDTNGCNNNNSYRGAAGMTKSCFIFLTSVSFLEFNHFIPTATSASLRSVYHLSKWPVSLREPKIILNSFANLNILR</sequence>
<evidence type="ECO:0000256" key="3">
    <source>
        <dbReference type="ARBA" id="ARBA00022729"/>
    </source>
</evidence>
<keyword evidence="3 5" id="KW-0732">Signal</keyword>
<feature type="signal peptide" evidence="5">
    <location>
        <begin position="1"/>
        <end position="22"/>
    </location>
</feature>
<dbReference type="InterPro" id="IPR050975">
    <property type="entry name" value="Sleep_regulator"/>
</dbReference>
<evidence type="ECO:0000256" key="2">
    <source>
        <dbReference type="ARBA" id="ARBA00022622"/>
    </source>
</evidence>
<dbReference type="PANTHER" id="PTHR33562">
    <property type="entry name" value="ATILLA, ISOFORM B-RELATED-RELATED"/>
    <property type="match status" value="1"/>
</dbReference>
<dbReference type="Proteomes" id="UP000708208">
    <property type="component" value="Unassembled WGS sequence"/>
</dbReference>
<comment type="subcellular location">
    <subcellularLocation>
        <location evidence="1">Membrane</location>
        <topology evidence="1">Lipid-anchor</topology>
        <topology evidence="1">GPI-anchor</topology>
    </subcellularLocation>
</comment>
<keyword evidence="7" id="KW-1185">Reference proteome</keyword>
<evidence type="ECO:0000256" key="4">
    <source>
        <dbReference type="ARBA" id="ARBA00023288"/>
    </source>
</evidence>
<evidence type="ECO:0000313" key="7">
    <source>
        <dbReference type="Proteomes" id="UP000708208"/>
    </source>
</evidence>
<comment type="caution">
    <text evidence="6">The sequence shown here is derived from an EMBL/GenBank/DDBJ whole genome shotgun (WGS) entry which is preliminary data.</text>
</comment>